<keyword evidence="2" id="KW-1185">Reference proteome</keyword>
<protein>
    <submittedName>
        <fullName evidence="3">DUF4140 domain-containing protein</fullName>
    </submittedName>
</protein>
<reference evidence="3" key="1">
    <citation type="submission" date="2022-11" db="UniProtKB">
        <authorList>
            <consortium name="WormBaseParasite"/>
        </authorList>
    </citation>
    <scope>IDENTIFICATION</scope>
</reference>
<accession>A0A914UGU6</accession>
<evidence type="ECO:0000259" key="1">
    <source>
        <dbReference type="Pfam" id="PF13600"/>
    </source>
</evidence>
<dbReference type="PANTHER" id="PTHR31005">
    <property type="entry name" value="DUF4139 DOMAIN-CONTAINING PROTEIN"/>
    <property type="match status" value="1"/>
</dbReference>
<sequence length="200" mass="22221">MASPTDAIAQHVFNVKSLPTAHVTVYQDRAEVQRLIRVKCEAGKNEVLVRGITSNFDSSSVRVDGRGSATICDVQQRQRTLKDDDADYVLAKELEDEIVQLQSKLSELQDKSTILHKKLTVLSGVSDQVATGQKDASFPFSESSLDNLSTFLAFYDDNMALVQSQQRANDAETTKINDEIALLRRKIDELYDGGPREVSK</sequence>
<name>A0A914UGU6_9BILA</name>
<dbReference type="PANTHER" id="PTHR31005:SF8">
    <property type="entry name" value="DUF4139 DOMAIN-CONTAINING PROTEIN"/>
    <property type="match status" value="1"/>
</dbReference>
<proteinExistence type="predicted"/>
<organism evidence="2 3">
    <name type="scientific">Plectus sambesii</name>
    <dbReference type="NCBI Taxonomy" id="2011161"/>
    <lineage>
        <taxon>Eukaryota</taxon>
        <taxon>Metazoa</taxon>
        <taxon>Ecdysozoa</taxon>
        <taxon>Nematoda</taxon>
        <taxon>Chromadorea</taxon>
        <taxon>Plectida</taxon>
        <taxon>Plectina</taxon>
        <taxon>Plectoidea</taxon>
        <taxon>Plectidae</taxon>
        <taxon>Plectus</taxon>
    </lineage>
</organism>
<dbReference type="InterPro" id="IPR025554">
    <property type="entry name" value="DUF4140"/>
</dbReference>
<dbReference type="InterPro" id="IPR011935">
    <property type="entry name" value="CHP02231"/>
</dbReference>
<dbReference type="AlphaFoldDB" id="A0A914UGU6"/>
<dbReference type="WBParaSite" id="PSAMB.scaffold10081size4366.g33010.t1">
    <property type="protein sequence ID" value="PSAMB.scaffold10081size4366.g33010.t1"/>
    <property type="gene ID" value="PSAMB.scaffold10081size4366.g33010"/>
</dbReference>
<evidence type="ECO:0000313" key="3">
    <source>
        <dbReference type="WBParaSite" id="PSAMB.scaffold10081size4366.g33010.t1"/>
    </source>
</evidence>
<dbReference type="Proteomes" id="UP000887566">
    <property type="component" value="Unplaced"/>
</dbReference>
<evidence type="ECO:0000313" key="2">
    <source>
        <dbReference type="Proteomes" id="UP000887566"/>
    </source>
</evidence>
<dbReference type="Pfam" id="PF13600">
    <property type="entry name" value="DUF4140"/>
    <property type="match status" value="1"/>
</dbReference>
<feature type="domain" description="DUF4140" evidence="1">
    <location>
        <begin position="23"/>
        <end position="122"/>
    </location>
</feature>